<dbReference type="PANTHER" id="PTHR36512:SF3">
    <property type="entry name" value="BLR5678 PROTEIN"/>
    <property type="match status" value="1"/>
</dbReference>
<name>A0A4U7BFK2_9PEZI</name>
<protein>
    <recommendedName>
        <fullName evidence="4">Beta-peptidyl aminopeptidase BapA</fullName>
    </recommendedName>
</protein>
<dbReference type="Proteomes" id="UP000308133">
    <property type="component" value="Unassembled WGS sequence"/>
</dbReference>
<dbReference type="SUPFAM" id="SSF56266">
    <property type="entry name" value="DmpA/ArgJ-like"/>
    <property type="match status" value="1"/>
</dbReference>
<reference evidence="2 3" key="1">
    <citation type="submission" date="2018-02" db="EMBL/GenBank/DDBJ databases">
        <title>Draft genome sequences of Elsinoe sp., causing black scab on jojoba.</title>
        <authorList>
            <person name="Stodart B."/>
            <person name="Jeffress S."/>
            <person name="Ash G."/>
            <person name="Arun Chinnappa K."/>
        </authorList>
    </citation>
    <scope>NUCLEOTIDE SEQUENCE [LARGE SCALE GENOMIC DNA]</scope>
    <source>
        <strain evidence="2 3">Hillstone_2</strain>
    </source>
</reference>
<organism evidence="2 3">
    <name type="scientific">Elsinoe australis</name>
    <dbReference type="NCBI Taxonomy" id="40998"/>
    <lineage>
        <taxon>Eukaryota</taxon>
        <taxon>Fungi</taxon>
        <taxon>Dikarya</taxon>
        <taxon>Ascomycota</taxon>
        <taxon>Pezizomycotina</taxon>
        <taxon>Dothideomycetes</taxon>
        <taxon>Dothideomycetidae</taxon>
        <taxon>Myriangiales</taxon>
        <taxon>Elsinoaceae</taxon>
        <taxon>Elsinoe</taxon>
    </lineage>
</organism>
<dbReference type="PANTHER" id="PTHR36512">
    <property type="entry name" value="D-AMINOPEPTIDASE"/>
    <property type="match status" value="1"/>
</dbReference>
<proteinExistence type="inferred from homology"/>
<dbReference type="InterPro" id="IPR016117">
    <property type="entry name" value="ArgJ-like_dom_sf"/>
</dbReference>
<dbReference type="Gene3D" id="3.60.70.12">
    <property type="entry name" value="L-amino peptidase D-ALA esterase/amidase"/>
    <property type="match status" value="1"/>
</dbReference>
<accession>A0A4U7BFK2</accession>
<dbReference type="Pfam" id="PF03576">
    <property type="entry name" value="Peptidase_S58"/>
    <property type="match status" value="1"/>
</dbReference>
<comment type="caution">
    <text evidence="2">The sequence shown here is derived from an EMBL/GenBank/DDBJ whole genome shotgun (WGS) entry which is preliminary data.</text>
</comment>
<dbReference type="EMBL" id="PTQR01000004">
    <property type="protein sequence ID" value="TKX27434.1"/>
    <property type="molecule type" value="Genomic_DNA"/>
</dbReference>
<comment type="similarity">
    <text evidence="1">Belongs to the peptidase S58 family.</text>
</comment>
<sequence length="402" mass="42868">MRIRDLGYNPGVKPTGQTNSILDVPGVGISQVTVPTTANAEAIAKEKGKPCAKKGLTVLLPRPAEKCHLPSYAATHIFNGNGELTGRAPVADWGFINMPIVLTNSCSLGICYDSAQDFMYDLYNKHDFNLMDMARNYGTPVVGETADWWINSDIRATKIGPSDVKKCFEGIKTREEGGEVLEGSYGGGAGMTCNGYKGGTGTASRLIGGEFGGTEYVLGVLVQTNYARTADLQIGGIPVGPILVKEGEQAAAEAKKLEVAKGRAEAGSLLVIIMMNAPLLTHQLDRLARHATVGVAQVSTYGVGRTFSGDIYLAVSTAEHEAEQLRNKEGKIGRTTETYTVDVVKNESIDAYFEAVAEATEEAILNSMVGARDGMVGLDGTVIEGLPVDRVKELLAKYRVEV</sequence>
<dbReference type="AlphaFoldDB" id="A0A4U7BFK2"/>
<evidence type="ECO:0000313" key="3">
    <source>
        <dbReference type="Proteomes" id="UP000308133"/>
    </source>
</evidence>
<gene>
    <name evidence="2" type="ORF">C1H76_0271</name>
</gene>
<dbReference type="InterPro" id="IPR005321">
    <property type="entry name" value="Peptidase_S58_DmpA"/>
</dbReference>
<evidence type="ECO:0000256" key="1">
    <source>
        <dbReference type="ARBA" id="ARBA00007068"/>
    </source>
</evidence>
<evidence type="ECO:0008006" key="4">
    <source>
        <dbReference type="Google" id="ProtNLM"/>
    </source>
</evidence>
<evidence type="ECO:0000313" key="2">
    <source>
        <dbReference type="EMBL" id="TKX27434.1"/>
    </source>
</evidence>
<dbReference type="GO" id="GO:0004177">
    <property type="term" value="F:aminopeptidase activity"/>
    <property type="evidence" value="ECO:0007669"/>
    <property type="project" value="TreeGrafter"/>
</dbReference>